<dbReference type="CDD" id="cd00093">
    <property type="entry name" value="HTH_XRE"/>
    <property type="match status" value="1"/>
</dbReference>
<dbReference type="EMBL" id="NCVJ01000018">
    <property type="protein sequence ID" value="ORP00129.1"/>
    <property type="molecule type" value="Genomic_DNA"/>
</dbReference>
<gene>
    <name evidence="1" type="ORF">B7696_03750</name>
</gene>
<dbReference type="SUPFAM" id="SSF47413">
    <property type="entry name" value="lambda repressor-like DNA-binding domains"/>
    <property type="match status" value="1"/>
</dbReference>
<dbReference type="GO" id="GO:0003677">
    <property type="term" value="F:DNA binding"/>
    <property type="evidence" value="ECO:0007669"/>
    <property type="project" value="InterPro"/>
</dbReference>
<dbReference type="RefSeq" id="WP_049490402.1">
    <property type="nucleotide sequence ID" value="NZ_NCVJ01000018.1"/>
</dbReference>
<organism evidence="1 2">
    <name type="scientific">Streptococcus mitis</name>
    <dbReference type="NCBI Taxonomy" id="28037"/>
    <lineage>
        <taxon>Bacteria</taxon>
        <taxon>Bacillati</taxon>
        <taxon>Bacillota</taxon>
        <taxon>Bacilli</taxon>
        <taxon>Lactobacillales</taxon>
        <taxon>Streptococcaceae</taxon>
        <taxon>Streptococcus</taxon>
        <taxon>Streptococcus mitis group</taxon>
    </lineage>
</organism>
<comment type="caution">
    <text evidence="1">The sequence shown here is derived from an EMBL/GenBank/DDBJ whole genome shotgun (WGS) entry which is preliminary data.</text>
</comment>
<evidence type="ECO:0000313" key="1">
    <source>
        <dbReference type="EMBL" id="ORP00129.1"/>
    </source>
</evidence>
<accession>A0A1X1KLG2</accession>
<protein>
    <submittedName>
        <fullName evidence="1">Transcriptional regulator</fullName>
    </submittedName>
</protein>
<name>A0A1X1KLG2_STRMT</name>
<reference evidence="1 2" key="1">
    <citation type="journal article" date="2016" name="Eur. J. Clin. Microbiol. Infect. Dis.">
        <title>Whole genome sequencing as a tool for phylogenetic analysis of clinical strains of Mitis group streptococci.</title>
        <authorList>
            <person name="Rasmussen L.H."/>
            <person name="Dargis R."/>
            <person name="Hojholt K."/>
            <person name="Christensen J.J."/>
            <person name="Skovgaard O."/>
            <person name="Justesen U.S."/>
            <person name="Rosenvinge F.S."/>
            <person name="Moser C."/>
            <person name="Lukjancenko O."/>
            <person name="Rasmussen S."/>
            <person name="Nielsen X.C."/>
        </authorList>
    </citation>
    <scope>NUCLEOTIDE SEQUENCE [LARGE SCALE GENOMIC DNA]</scope>
    <source>
        <strain evidence="1 2">RH_12363_08</strain>
    </source>
</reference>
<dbReference type="Proteomes" id="UP000193234">
    <property type="component" value="Unassembled WGS sequence"/>
</dbReference>
<proteinExistence type="predicted"/>
<dbReference type="InterPro" id="IPR001387">
    <property type="entry name" value="Cro/C1-type_HTH"/>
</dbReference>
<evidence type="ECO:0000313" key="2">
    <source>
        <dbReference type="Proteomes" id="UP000193234"/>
    </source>
</evidence>
<dbReference type="InterPro" id="IPR010982">
    <property type="entry name" value="Lambda_DNA-bd_dom_sf"/>
</dbReference>
<sequence>MLNIDEARKEKGISIVDIADYLCVRSQTVSDKLKGKYPFTFQEAMLVQEKFFPEYELKYLFTPAGDTA</sequence>
<dbReference type="AlphaFoldDB" id="A0A1X1KLG2"/>